<keyword evidence="5" id="KW-1185">Reference proteome</keyword>
<dbReference type="Gene3D" id="3.10.450.10">
    <property type="match status" value="1"/>
</dbReference>
<name>A0A2Z6NBL0_TRISU</name>
<accession>A0A2Z6NBL0</accession>
<dbReference type="PANTHER" id="PTHR31260:SF28">
    <property type="entry name" value="CYSTATIN DOMAIN PROTEIN"/>
    <property type="match status" value="1"/>
</dbReference>
<dbReference type="EMBL" id="DF973533">
    <property type="protein sequence ID" value="GAU33640.1"/>
    <property type="molecule type" value="Genomic_DNA"/>
</dbReference>
<evidence type="ECO:0000259" key="3">
    <source>
        <dbReference type="Pfam" id="PF00031"/>
    </source>
</evidence>
<protein>
    <recommendedName>
        <fullName evidence="3">Cystatin domain-containing protein</fullName>
    </recommendedName>
</protein>
<proteinExistence type="predicted"/>
<dbReference type="InterPro" id="IPR000010">
    <property type="entry name" value="Cystatin_dom"/>
</dbReference>
<keyword evidence="1" id="KW-0646">Protease inhibitor</keyword>
<evidence type="ECO:0000256" key="1">
    <source>
        <dbReference type="ARBA" id="ARBA00022690"/>
    </source>
</evidence>
<keyword evidence="2" id="KW-0789">Thiol protease inhibitor</keyword>
<reference evidence="5" key="1">
    <citation type="journal article" date="2017" name="Front. Plant Sci.">
        <title>Climate Clever Clovers: New Paradigm to Reduce the Environmental Footprint of Ruminants by Breeding Low Methanogenic Forages Utilizing Haplotype Variation.</title>
        <authorList>
            <person name="Kaur P."/>
            <person name="Appels R."/>
            <person name="Bayer P.E."/>
            <person name="Keeble-Gagnere G."/>
            <person name="Wang J."/>
            <person name="Hirakawa H."/>
            <person name="Shirasawa K."/>
            <person name="Vercoe P."/>
            <person name="Stefanova K."/>
            <person name="Durmic Z."/>
            <person name="Nichols P."/>
            <person name="Revell C."/>
            <person name="Isobe S.N."/>
            <person name="Edwards D."/>
            <person name="Erskine W."/>
        </authorList>
    </citation>
    <scope>NUCLEOTIDE SEQUENCE [LARGE SCALE GENOMIC DNA]</scope>
    <source>
        <strain evidence="5">cv. Daliak</strain>
    </source>
</reference>
<dbReference type="GO" id="GO:0004869">
    <property type="term" value="F:cysteine-type endopeptidase inhibitor activity"/>
    <property type="evidence" value="ECO:0007669"/>
    <property type="project" value="UniProtKB-KW"/>
</dbReference>
<evidence type="ECO:0000256" key="2">
    <source>
        <dbReference type="ARBA" id="ARBA00022704"/>
    </source>
</evidence>
<organism evidence="4 5">
    <name type="scientific">Trifolium subterraneum</name>
    <name type="common">Subterranean clover</name>
    <dbReference type="NCBI Taxonomy" id="3900"/>
    <lineage>
        <taxon>Eukaryota</taxon>
        <taxon>Viridiplantae</taxon>
        <taxon>Streptophyta</taxon>
        <taxon>Embryophyta</taxon>
        <taxon>Tracheophyta</taxon>
        <taxon>Spermatophyta</taxon>
        <taxon>Magnoliopsida</taxon>
        <taxon>eudicotyledons</taxon>
        <taxon>Gunneridae</taxon>
        <taxon>Pentapetalae</taxon>
        <taxon>rosids</taxon>
        <taxon>fabids</taxon>
        <taxon>Fabales</taxon>
        <taxon>Fabaceae</taxon>
        <taxon>Papilionoideae</taxon>
        <taxon>50 kb inversion clade</taxon>
        <taxon>NPAAA clade</taxon>
        <taxon>Hologalegina</taxon>
        <taxon>IRL clade</taxon>
        <taxon>Trifolieae</taxon>
        <taxon>Trifolium</taxon>
    </lineage>
</organism>
<dbReference type="SUPFAM" id="SSF54403">
    <property type="entry name" value="Cystatin/monellin"/>
    <property type="match status" value="1"/>
</dbReference>
<dbReference type="OrthoDB" id="1409599at2759"/>
<dbReference type="AlphaFoldDB" id="A0A2Z6NBL0"/>
<dbReference type="Pfam" id="PF00031">
    <property type="entry name" value="Cystatin"/>
    <property type="match status" value="1"/>
</dbReference>
<dbReference type="PANTHER" id="PTHR31260">
    <property type="entry name" value="CYSTATIN/MONELLIN SUPERFAMILY PROTEIN"/>
    <property type="match status" value="1"/>
</dbReference>
<dbReference type="Proteomes" id="UP000242715">
    <property type="component" value="Unassembled WGS sequence"/>
</dbReference>
<gene>
    <name evidence="4" type="ORF">TSUD_310480</name>
</gene>
<evidence type="ECO:0000313" key="5">
    <source>
        <dbReference type="Proteomes" id="UP000242715"/>
    </source>
</evidence>
<dbReference type="InterPro" id="IPR046350">
    <property type="entry name" value="Cystatin_sf"/>
</dbReference>
<dbReference type="InterPro" id="IPR006462">
    <property type="entry name" value="MS5"/>
</dbReference>
<evidence type="ECO:0000313" key="4">
    <source>
        <dbReference type="EMBL" id="GAU33640.1"/>
    </source>
</evidence>
<feature type="domain" description="Cystatin" evidence="3">
    <location>
        <begin position="56"/>
        <end position="97"/>
    </location>
</feature>
<sequence length="145" mass="16602">MAPPPPKRGRLPPRPSQKFAIVDPNEIFDAECSVKYDISSRPLKFEDDPSTLDILTKCATLALEDYNSENHSNYRFVNIEMATWKTVAGSLYHITFGSRNAENENEYRCFQATVLEDRLAIHVMRIRMKGRPTWCTGCLSELMTL</sequence>